<dbReference type="EC" id="6.3.2.13" evidence="7"/>
<keyword evidence="7 8" id="KW-0961">Cell wall biogenesis/degradation</keyword>
<evidence type="ECO:0000256" key="5">
    <source>
        <dbReference type="ARBA" id="ARBA00022840"/>
    </source>
</evidence>
<feature type="short sequence motif" description="Meso-diaminopimelate recognition motif" evidence="7">
    <location>
        <begin position="419"/>
        <end position="422"/>
    </location>
</feature>
<comment type="function">
    <text evidence="7">Catalyzes the addition of meso-diaminopimelic acid to the nucleotide precursor UDP-N-acetylmuramoyl-L-alanyl-D-glutamate (UMAG) in the biosynthesis of bacterial cell-wall peptidoglycan.</text>
</comment>
<evidence type="ECO:0000256" key="2">
    <source>
        <dbReference type="ARBA" id="ARBA00022598"/>
    </source>
</evidence>
<feature type="binding site" evidence="7">
    <location>
        <position position="395"/>
    </location>
    <ligand>
        <name>meso-2,6-diaminopimelate</name>
        <dbReference type="ChEBI" id="CHEBI:57791"/>
    </ligand>
</feature>
<comment type="PTM">
    <text evidence="7">Carboxylation is probably crucial for Mg(2+) binding and, consequently, for the gamma-phosphate positioning of ATP.</text>
</comment>
<evidence type="ECO:0000313" key="13">
    <source>
        <dbReference type="Proteomes" id="UP000231962"/>
    </source>
</evidence>
<dbReference type="InterPro" id="IPR005761">
    <property type="entry name" value="UDP-N-AcMur-Glu-dNH2Pim_ligase"/>
</dbReference>
<feature type="binding site" evidence="7">
    <location>
        <begin position="419"/>
        <end position="422"/>
    </location>
    <ligand>
        <name>meso-2,6-diaminopimelate</name>
        <dbReference type="ChEBI" id="CHEBI:57791"/>
    </ligand>
</feature>
<name>A0A2M9ZKG0_9LEPT</name>
<dbReference type="UniPathway" id="UPA00219"/>
<protein>
    <recommendedName>
        <fullName evidence="7">UDP-N-acetylmuramoyl-L-alanyl-D-glutamate--2,6-diaminopimelate ligase</fullName>
        <ecNumber evidence="7">6.3.2.13</ecNumber>
    </recommendedName>
    <alternativeName>
        <fullName evidence="7">Meso-A2pm-adding enzyme</fullName>
    </alternativeName>
    <alternativeName>
        <fullName evidence="7">Meso-diaminopimelate-adding enzyme</fullName>
    </alternativeName>
    <alternativeName>
        <fullName evidence="7">UDP-MurNAc-L-Ala-D-Glu:meso-diaminopimelate ligase</fullName>
    </alternativeName>
    <alternativeName>
        <fullName evidence="7">UDP-MurNAc-tripeptide synthetase</fullName>
    </alternativeName>
    <alternativeName>
        <fullName evidence="7">UDP-N-acetylmuramyl-tripeptide synthetase</fullName>
    </alternativeName>
</protein>
<comment type="catalytic activity">
    <reaction evidence="7">
        <text>UDP-N-acetyl-alpha-D-muramoyl-L-alanyl-D-glutamate + meso-2,6-diaminopimelate + ATP = UDP-N-acetyl-alpha-D-muramoyl-L-alanyl-gamma-D-glutamyl-meso-2,6-diaminopimelate + ADP + phosphate + H(+)</text>
        <dbReference type="Rhea" id="RHEA:23676"/>
        <dbReference type="ChEBI" id="CHEBI:15378"/>
        <dbReference type="ChEBI" id="CHEBI:30616"/>
        <dbReference type="ChEBI" id="CHEBI:43474"/>
        <dbReference type="ChEBI" id="CHEBI:57791"/>
        <dbReference type="ChEBI" id="CHEBI:83900"/>
        <dbReference type="ChEBI" id="CHEBI:83905"/>
        <dbReference type="ChEBI" id="CHEBI:456216"/>
        <dbReference type="EC" id="6.3.2.13"/>
    </reaction>
</comment>
<keyword evidence="6 7" id="KW-0131">Cell cycle</keyword>
<feature type="domain" description="Mur ligase central" evidence="10">
    <location>
        <begin position="114"/>
        <end position="322"/>
    </location>
</feature>
<evidence type="ECO:0000256" key="7">
    <source>
        <dbReference type="HAMAP-Rule" id="MF_00208"/>
    </source>
</evidence>
<organism evidence="12 14">
    <name type="scientific">Leptospira perolatii</name>
    <dbReference type="NCBI Taxonomy" id="2023191"/>
    <lineage>
        <taxon>Bacteria</taxon>
        <taxon>Pseudomonadati</taxon>
        <taxon>Spirochaetota</taxon>
        <taxon>Spirochaetia</taxon>
        <taxon>Leptospirales</taxon>
        <taxon>Leptospiraceae</taxon>
        <taxon>Leptospira</taxon>
    </lineage>
</organism>
<sequence length="504" mass="55639">MKLSTLLEQFSELELGSEFPKEKLEKVNISYIRTDSRKVQDADIFCIPDSLGEAGLKYAFESKAKVILLRKWSSEPKIPGKIILYTPADAEAYSGKIASFLLGDPSKKIKVIGVTGTNGKTSLTHILYSLGQACGKSCGLIGTVGVKFGGKFLDTGYTTPDGPQLQEILKQMADSDIEYVFMEASSHGLKLGRTGGVDFSAGIFTNLTQDHLDFHLSMQDYLESKAILFSSMERNSNAFAVIDSESPGGGEMRSLISASLPKLRTISIGRDPKSLQIEGIEFSLQGTKYRIALDSKFASSAEIHTNLLGRFNVRNTALAFLTALELGWDKETSIKALRNIPQIPGRFEIYYSPDKSRMAVVDYAHTPDALENILLSVRDSKPTELITLFGCGGDRDRTKRPKMAKIAEQLSDKVILTSDNPRTEDPDRILDEIEKGFSQDYKPILRERDRSVAIQSGIAILPAGGCLLVAGKGHENYQIIGREKRHFDDGEEIQKAWRFSATSR</sequence>
<dbReference type="InterPro" id="IPR036565">
    <property type="entry name" value="Mur-like_cat_sf"/>
</dbReference>
<evidence type="ECO:0000313" key="12">
    <source>
        <dbReference type="EMBL" id="PJZ72528.1"/>
    </source>
</evidence>
<comment type="pathway">
    <text evidence="7 8">Cell wall biogenesis; peptidoglycan biosynthesis.</text>
</comment>
<dbReference type="PANTHER" id="PTHR23135">
    <property type="entry name" value="MUR LIGASE FAMILY MEMBER"/>
    <property type="match status" value="1"/>
</dbReference>
<evidence type="ECO:0000313" key="11">
    <source>
        <dbReference type="EMBL" id="PJZ69393.1"/>
    </source>
</evidence>
<proteinExistence type="inferred from homology"/>
<keyword evidence="5 7" id="KW-0067">ATP-binding</keyword>
<feature type="binding site" evidence="7">
    <location>
        <begin position="158"/>
        <end position="159"/>
    </location>
    <ligand>
        <name>UDP-N-acetyl-alpha-D-muramoyl-L-alanyl-D-glutamate</name>
        <dbReference type="ChEBI" id="CHEBI:83900"/>
    </ligand>
</feature>
<keyword evidence="3 7" id="KW-0132">Cell division</keyword>
<dbReference type="Pfam" id="PF02875">
    <property type="entry name" value="Mur_ligase_C"/>
    <property type="match status" value="1"/>
</dbReference>
<dbReference type="Proteomes" id="UP000231962">
    <property type="component" value="Unassembled WGS sequence"/>
</dbReference>
<dbReference type="InterPro" id="IPR013221">
    <property type="entry name" value="Mur_ligase_cen"/>
</dbReference>
<evidence type="ECO:0000256" key="4">
    <source>
        <dbReference type="ARBA" id="ARBA00022741"/>
    </source>
</evidence>
<evidence type="ECO:0000259" key="9">
    <source>
        <dbReference type="Pfam" id="PF02875"/>
    </source>
</evidence>
<dbReference type="OrthoDB" id="9800958at2"/>
<dbReference type="InterPro" id="IPR004101">
    <property type="entry name" value="Mur_ligase_C"/>
</dbReference>
<dbReference type="Proteomes" id="UP000231990">
    <property type="component" value="Unassembled WGS sequence"/>
</dbReference>
<dbReference type="GO" id="GO:0051301">
    <property type="term" value="P:cell division"/>
    <property type="evidence" value="ECO:0007669"/>
    <property type="project" value="UniProtKB-KW"/>
</dbReference>
<dbReference type="PANTHER" id="PTHR23135:SF4">
    <property type="entry name" value="UDP-N-ACETYLMURAMOYL-L-ALANYL-D-GLUTAMATE--2,6-DIAMINOPIMELATE LIGASE MURE HOMOLOG, CHLOROPLASTIC"/>
    <property type="match status" value="1"/>
</dbReference>
<dbReference type="GO" id="GO:0005524">
    <property type="term" value="F:ATP binding"/>
    <property type="evidence" value="ECO:0007669"/>
    <property type="project" value="UniProtKB-UniRule"/>
</dbReference>
<dbReference type="SUPFAM" id="SSF53623">
    <property type="entry name" value="MurD-like peptide ligases, catalytic domain"/>
    <property type="match status" value="1"/>
</dbReference>
<comment type="subcellular location">
    <subcellularLocation>
        <location evidence="7 8">Cytoplasm</location>
    </subcellularLocation>
</comment>
<keyword evidence="7" id="KW-0963">Cytoplasm</keyword>
<evidence type="ECO:0000256" key="6">
    <source>
        <dbReference type="ARBA" id="ARBA00023306"/>
    </source>
</evidence>
<keyword evidence="2 7" id="KW-0436">Ligase</keyword>
<dbReference type="EMBL" id="NPDZ01000009">
    <property type="protein sequence ID" value="PJZ72528.1"/>
    <property type="molecule type" value="Genomic_DNA"/>
</dbReference>
<evidence type="ECO:0000256" key="1">
    <source>
        <dbReference type="ARBA" id="ARBA00005898"/>
    </source>
</evidence>
<feature type="binding site" evidence="7">
    <location>
        <position position="471"/>
    </location>
    <ligand>
        <name>meso-2,6-diaminopimelate</name>
        <dbReference type="ChEBI" id="CHEBI:57791"/>
    </ligand>
</feature>
<keyword evidence="7 8" id="KW-0133">Cell shape</keyword>
<gene>
    <name evidence="7" type="primary">murE</name>
    <name evidence="11" type="ORF">CH360_11625</name>
    <name evidence="12" type="ORF">CH373_14060</name>
</gene>
<comment type="caution">
    <text evidence="12">The sequence shown here is derived from an EMBL/GenBank/DDBJ whole genome shotgun (WGS) entry which is preliminary data.</text>
</comment>
<evidence type="ECO:0000259" key="10">
    <source>
        <dbReference type="Pfam" id="PF08245"/>
    </source>
</evidence>
<reference evidence="13 14" key="1">
    <citation type="submission" date="2017-07" db="EMBL/GenBank/DDBJ databases">
        <title>Leptospira spp. isolated from tropical soils.</title>
        <authorList>
            <person name="Thibeaux R."/>
            <person name="Iraola G."/>
            <person name="Ferres I."/>
            <person name="Bierque E."/>
            <person name="Girault D."/>
            <person name="Soupe-Gilbert M.-E."/>
            <person name="Picardeau M."/>
            <person name="Goarant C."/>
        </authorList>
    </citation>
    <scope>NUCLEOTIDE SEQUENCE [LARGE SCALE GENOMIC DNA]</scope>
    <source>
        <strain evidence="12 14">FH1-B-B1</strain>
        <strain evidence="11 13">FH1-B-C1</strain>
    </source>
</reference>
<dbReference type="InterPro" id="IPR036615">
    <property type="entry name" value="Mur_ligase_C_dom_sf"/>
</dbReference>
<feature type="binding site" evidence="7">
    <location>
        <begin position="116"/>
        <end position="122"/>
    </location>
    <ligand>
        <name>ATP</name>
        <dbReference type="ChEBI" id="CHEBI:30616"/>
    </ligand>
</feature>
<keyword evidence="13" id="KW-1185">Reference proteome</keyword>
<keyword evidence="7 8" id="KW-0573">Peptidoglycan synthesis</keyword>
<feature type="binding site" evidence="7">
    <location>
        <position position="475"/>
    </location>
    <ligand>
        <name>meso-2,6-diaminopimelate</name>
        <dbReference type="ChEBI" id="CHEBI:57791"/>
    </ligand>
</feature>
<dbReference type="GO" id="GO:0000287">
    <property type="term" value="F:magnesium ion binding"/>
    <property type="evidence" value="ECO:0007669"/>
    <property type="project" value="UniProtKB-UniRule"/>
</dbReference>
<feature type="binding site" evidence="7">
    <location>
        <position position="185"/>
    </location>
    <ligand>
        <name>UDP-N-acetyl-alpha-D-muramoyl-L-alanyl-D-glutamate</name>
        <dbReference type="ChEBI" id="CHEBI:83900"/>
    </ligand>
</feature>
<dbReference type="HAMAP" id="MF_00208">
    <property type="entry name" value="MurE"/>
    <property type="match status" value="1"/>
</dbReference>
<feature type="binding site" evidence="7">
    <location>
        <position position="193"/>
    </location>
    <ligand>
        <name>UDP-N-acetyl-alpha-D-muramoyl-L-alanyl-D-glutamate</name>
        <dbReference type="ChEBI" id="CHEBI:83900"/>
    </ligand>
</feature>
<dbReference type="GO" id="GO:0009252">
    <property type="term" value="P:peptidoglycan biosynthetic process"/>
    <property type="evidence" value="ECO:0007669"/>
    <property type="project" value="UniProtKB-UniRule"/>
</dbReference>
<comment type="caution">
    <text evidence="7">Lacks conserved residue(s) required for the propagation of feature annotation.</text>
</comment>
<dbReference type="SUPFAM" id="SSF53244">
    <property type="entry name" value="MurD-like peptide ligases, peptide-binding domain"/>
    <property type="match status" value="1"/>
</dbReference>
<dbReference type="RefSeq" id="WP_100714207.1">
    <property type="nucleotide sequence ID" value="NZ_NPDY01000010.1"/>
</dbReference>
<accession>A0A2M9ZKG0</accession>
<dbReference type="Gene3D" id="3.40.1190.10">
    <property type="entry name" value="Mur-like, catalytic domain"/>
    <property type="match status" value="1"/>
</dbReference>
<feature type="binding site" evidence="7">
    <location>
        <position position="36"/>
    </location>
    <ligand>
        <name>UDP-N-acetyl-alpha-D-muramoyl-L-alanyl-D-glutamate</name>
        <dbReference type="ChEBI" id="CHEBI:83900"/>
    </ligand>
</feature>
<dbReference type="AlphaFoldDB" id="A0A2M9ZKG0"/>
<dbReference type="Gene3D" id="3.90.190.20">
    <property type="entry name" value="Mur ligase, C-terminal domain"/>
    <property type="match status" value="1"/>
</dbReference>
<evidence type="ECO:0000313" key="14">
    <source>
        <dbReference type="Proteomes" id="UP000231990"/>
    </source>
</evidence>
<dbReference type="NCBIfam" id="NF001126">
    <property type="entry name" value="PRK00139.1-4"/>
    <property type="match status" value="1"/>
</dbReference>
<dbReference type="Pfam" id="PF08245">
    <property type="entry name" value="Mur_ligase_M"/>
    <property type="match status" value="1"/>
</dbReference>
<feature type="modified residue" description="N6-carboxylysine" evidence="7">
    <location>
        <position position="225"/>
    </location>
</feature>
<evidence type="ECO:0000256" key="3">
    <source>
        <dbReference type="ARBA" id="ARBA00022618"/>
    </source>
</evidence>
<dbReference type="NCBIfam" id="TIGR01085">
    <property type="entry name" value="murE"/>
    <property type="match status" value="1"/>
</dbReference>
<feature type="domain" description="Mur ligase C-terminal" evidence="9">
    <location>
        <begin position="345"/>
        <end position="473"/>
    </location>
</feature>
<comment type="similarity">
    <text evidence="1 7">Belongs to the MurCDEF family. MurE subfamily.</text>
</comment>
<dbReference type="GO" id="GO:0008765">
    <property type="term" value="F:UDP-N-acetylmuramoylalanyl-D-glutamate-2,6-diaminopimelate ligase activity"/>
    <property type="evidence" value="ECO:0007669"/>
    <property type="project" value="UniProtKB-UniRule"/>
</dbReference>
<keyword evidence="4 7" id="KW-0547">Nucleotide-binding</keyword>
<dbReference type="EMBL" id="NPDY01000010">
    <property type="protein sequence ID" value="PJZ69393.1"/>
    <property type="molecule type" value="Genomic_DNA"/>
</dbReference>
<evidence type="ECO:0000256" key="8">
    <source>
        <dbReference type="RuleBase" id="RU004135"/>
    </source>
</evidence>
<keyword evidence="7" id="KW-0460">Magnesium</keyword>
<dbReference type="GO" id="GO:0005737">
    <property type="term" value="C:cytoplasm"/>
    <property type="evidence" value="ECO:0007669"/>
    <property type="project" value="UniProtKB-SubCell"/>
</dbReference>
<comment type="cofactor">
    <cofactor evidence="7">
        <name>Mg(2+)</name>
        <dbReference type="ChEBI" id="CHEBI:18420"/>
    </cofactor>
</comment>
<dbReference type="GO" id="GO:0071555">
    <property type="term" value="P:cell wall organization"/>
    <property type="evidence" value="ECO:0007669"/>
    <property type="project" value="UniProtKB-KW"/>
</dbReference>
<dbReference type="GO" id="GO:0008360">
    <property type="term" value="P:regulation of cell shape"/>
    <property type="evidence" value="ECO:0007669"/>
    <property type="project" value="UniProtKB-KW"/>
</dbReference>